<organism evidence="2">
    <name type="scientific">Sesamum latifolium</name>
    <dbReference type="NCBI Taxonomy" id="2727402"/>
    <lineage>
        <taxon>Eukaryota</taxon>
        <taxon>Viridiplantae</taxon>
        <taxon>Streptophyta</taxon>
        <taxon>Embryophyta</taxon>
        <taxon>Tracheophyta</taxon>
        <taxon>Spermatophyta</taxon>
        <taxon>Magnoliopsida</taxon>
        <taxon>eudicotyledons</taxon>
        <taxon>Gunneridae</taxon>
        <taxon>Pentapetalae</taxon>
        <taxon>asterids</taxon>
        <taxon>lamiids</taxon>
        <taxon>Lamiales</taxon>
        <taxon>Pedaliaceae</taxon>
        <taxon>Sesamum</taxon>
    </lineage>
</organism>
<reference evidence="2" key="2">
    <citation type="journal article" date="2024" name="Plant">
        <title>Genomic evolution and insights into agronomic trait innovations of Sesamum species.</title>
        <authorList>
            <person name="Miao H."/>
            <person name="Wang L."/>
            <person name="Qu L."/>
            <person name="Liu H."/>
            <person name="Sun Y."/>
            <person name="Le M."/>
            <person name="Wang Q."/>
            <person name="Wei S."/>
            <person name="Zheng Y."/>
            <person name="Lin W."/>
            <person name="Duan Y."/>
            <person name="Cao H."/>
            <person name="Xiong S."/>
            <person name="Wang X."/>
            <person name="Wei L."/>
            <person name="Li C."/>
            <person name="Ma Q."/>
            <person name="Ju M."/>
            <person name="Zhao R."/>
            <person name="Li G."/>
            <person name="Mu C."/>
            <person name="Tian Q."/>
            <person name="Mei H."/>
            <person name="Zhang T."/>
            <person name="Gao T."/>
            <person name="Zhang H."/>
        </authorList>
    </citation>
    <scope>NUCLEOTIDE SEQUENCE</scope>
    <source>
        <strain evidence="2">KEN1</strain>
    </source>
</reference>
<reference evidence="2" key="1">
    <citation type="submission" date="2020-06" db="EMBL/GenBank/DDBJ databases">
        <authorList>
            <person name="Li T."/>
            <person name="Hu X."/>
            <person name="Zhang T."/>
            <person name="Song X."/>
            <person name="Zhang H."/>
            <person name="Dai N."/>
            <person name="Sheng W."/>
            <person name="Hou X."/>
            <person name="Wei L."/>
        </authorList>
    </citation>
    <scope>NUCLEOTIDE SEQUENCE</scope>
    <source>
        <strain evidence="2">KEN1</strain>
        <tissue evidence="2">Leaf</tissue>
    </source>
</reference>
<dbReference type="AlphaFoldDB" id="A0AAW2ULY9"/>
<evidence type="ECO:0000259" key="1">
    <source>
        <dbReference type="Pfam" id="PF13966"/>
    </source>
</evidence>
<dbReference type="InterPro" id="IPR026960">
    <property type="entry name" value="RVT-Znf"/>
</dbReference>
<comment type="caution">
    <text evidence="2">The sequence shown here is derived from an EMBL/GenBank/DDBJ whole genome shotgun (WGS) entry which is preliminary data.</text>
</comment>
<dbReference type="Pfam" id="PF13966">
    <property type="entry name" value="zf-RVT"/>
    <property type="match status" value="1"/>
</dbReference>
<accession>A0AAW2ULY9</accession>
<name>A0AAW2ULY9_9LAMI</name>
<protein>
    <recommendedName>
        <fullName evidence="1">Reverse transcriptase zinc-binding domain-containing protein</fullName>
    </recommendedName>
</protein>
<feature type="domain" description="Reverse transcriptase zinc-binding" evidence="1">
    <location>
        <begin position="114"/>
        <end position="203"/>
    </location>
</feature>
<evidence type="ECO:0000313" key="2">
    <source>
        <dbReference type="EMBL" id="KAL0417061.1"/>
    </source>
</evidence>
<sequence length="212" mass="24034">MSSSPSFTWRSLLAAREILVNGLRWKVGDGHTIPICGQPWLPRPTTFQLILNPQTLTTNARVKDIITASREWNTELIKSEFHPYDAECILGINLGDAGDQDELVWHYDKQGKLSVRTAYHIARTISTEVGVSYASPSWHFIWKSKAQPKVLLFAWKASRNALSTMSQLRHRGVKVDDVCSRCLMEGEDAEHALFSCSFARLVWAISDLPWLH</sequence>
<gene>
    <name evidence="2" type="ORF">Slati_3538000</name>
</gene>
<dbReference type="EMBL" id="JACGWN010000012">
    <property type="protein sequence ID" value="KAL0417061.1"/>
    <property type="molecule type" value="Genomic_DNA"/>
</dbReference>
<proteinExistence type="predicted"/>